<name>A0A512MEH0_9BACT</name>
<keyword evidence="2" id="KW-1185">Reference proteome</keyword>
<evidence type="ECO:0000313" key="1">
    <source>
        <dbReference type="EMBL" id="GEP45106.1"/>
    </source>
</evidence>
<evidence type="ECO:0000313" key="2">
    <source>
        <dbReference type="Proteomes" id="UP000321577"/>
    </source>
</evidence>
<dbReference type="Proteomes" id="UP000321577">
    <property type="component" value="Unassembled WGS sequence"/>
</dbReference>
<organism evidence="1 2">
    <name type="scientific">Brevifollis gellanilyticus</name>
    <dbReference type="NCBI Taxonomy" id="748831"/>
    <lineage>
        <taxon>Bacteria</taxon>
        <taxon>Pseudomonadati</taxon>
        <taxon>Verrucomicrobiota</taxon>
        <taxon>Verrucomicrobiia</taxon>
        <taxon>Verrucomicrobiales</taxon>
        <taxon>Verrucomicrobiaceae</taxon>
    </lineage>
</organism>
<gene>
    <name evidence="1" type="ORF">BGE01nite_43970</name>
</gene>
<dbReference type="EMBL" id="BKAG01000042">
    <property type="protein sequence ID" value="GEP45106.1"/>
    <property type="molecule type" value="Genomic_DNA"/>
</dbReference>
<dbReference type="RefSeq" id="WP_146853685.1">
    <property type="nucleotide sequence ID" value="NZ_BKAG01000042.1"/>
</dbReference>
<sequence>MSHNFSLEDGNTWEADVKRWLRIRYPNDFQAIPASDGGDAGIEGFCHIDHNVYQCYAVQAAYDTKTTYEHQRDKLTEDIGKFVDNSVKLQRLLPSGFQTRRYCFVVKDFRSRELVAHAKAKTEVVHTARLPYVANDFAILVQTRDDYLAEQRFEENRLISKLDVDLSDVAPDDIDDWETTNNSGVQNLNRKIPLFTMLTKETDIARYRRYWIERKICTDNALEKLRQRSAEAWEKLRKVKLGRERLLGREFGSPNPSQSSVQKISDMVAAAMTESVPNLEKQGAEALAEGLVGEWLQNCNLDFPSATTS</sequence>
<proteinExistence type="predicted"/>
<comment type="caution">
    <text evidence="1">The sequence shown here is derived from an EMBL/GenBank/DDBJ whole genome shotgun (WGS) entry which is preliminary data.</text>
</comment>
<dbReference type="AlphaFoldDB" id="A0A512MEH0"/>
<dbReference type="OrthoDB" id="2962756at2"/>
<reference evidence="1 2" key="1">
    <citation type="submission" date="2019-07" db="EMBL/GenBank/DDBJ databases">
        <title>Whole genome shotgun sequence of Brevifollis gellanilyticus NBRC 108608.</title>
        <authorList>
            <person name="Hosoyama A."/>
            <person name="Uohara A."/>
            <person name="Ohji S."/>
            <person name="Ichikawa N."/>
        </authorList>
    </citation>
    <scope>NUCLEOTIDE SEQUENCE [LARGE SCALE GENOMIC DNA]</scope>
    <source>
        <strain evidence="1 2">NBRC 108608</strain>
    </source>
</reference>
<protein>
    <submittedName>
        <fullName evidence="1">Uncharacterized protein</fullName>
    </submittedName>
</protein>
<accession>A0A512MEH0</accession>